<dbReference type="PANTHER" id="PTHR47036">
    <property type="entry name" value="COBALT-FACTOR III C(17)-METHYLTRANSFERASE-RELATED"/>
    <property type="match status" value="1"/>
</dbReference>
<evidence type="ECO:0000259" key="1">
    <source>
        <dbReference type="Pfam" id="PF00590"/>
    </source>
</evidence>
<keyword evidence="2" id="KW-0489">Methyltransferase</keyword>
<dbReference type="InterPro" id="IPR035996">
    <property type="entry name" value="4pyrrol_Methylase_sf"/>
</dbReference>
<feature type="non-terminal residue" evidence="2">
    <location>
        <position position="61"/>
    </location>
</feature>
<feature type="domain" description="Tetrapyrrole methylase" evidence="1">
    <location>
        <begin position="4"/>
        <end position="52"/>
    </location>
</feature>
<dbReference type="EC" id="2.1.1.131" evidence="2"/>
<organism evidence="2 3">
    <name type="scientific">Subdoligranulum variabile</name>
    <dbReference type="NCBI Taxonomy" id="214851"/>
    <lineage>
        <taxon>Bacteria</taxon>
        <taxon>Bacillati</taxon>
        <taxon>Bacillota</taxon>
        <taxon>Clostridia</taxon>
        <taxon>Eubacteriales</taxon>
        <taxon>Oscillospiraceae</taxon>
        <taxon>Subdoligranulum</taxon>
    </lineage>
</organism>
<dbReference type="SUPFAM" id="SSF53790">
    <property type="entry name" value="Tetrapyrrole methylase"/>
    <property type="match status" value="1"/>
</dbReference>
<accession>A0A921LM95</accession>
<dbReference type="Pfam" id="PF00590">
    <property type="entry name" value="TP_methylase"/>
    <property type="match status" value="1"/>
</dbReference>
<comment type="caution">
    <text evidence="2">The sequence shown here is derived from an EMBL/GenBank/DDBJ whole genome shotgun (WGS) entry which is preliminary data.</text>
</comment>
<keyword evidence="2" id="KW-0808">Transferase</keyword>
<reference evidence="2" key="1">
    <citation type="journal article" date="2021" name="PeerJ">
        <title>Extensive microbial diversity within the chicken gut microbiome revealed by metagenomics and culture.</title>
        <authorList>
            <person name="Gilroy R."/>
            <person name="Ravi A."/>
            <person name="Getino M."/>
            <person name="Pursley I."/>
            <person name="Horton D.L."/>
            <person name="Alikhan N.F."/>
            <person name="Baker D."/>
            <person name="Gharbi K."/>
            <person name="Hall N."/>
            <person name="Watson M."/>
            <person name="Adriaenssens E.M."/>
            <person name="Foster-Nyarko E."/>
            <person name="Jarju S."/>
            <person name="Secka A."/>
            <person name="Antonio M."/>
            <person name="Oren A."/>
            <person name="Chaudhuri R.R."/>
            <person name="La Ragione R."/>
            <person name="Hildebrand F."/>
            <person name="Pallen M.J."/>
        </authorList>
    </citation>
    <scope>NUCLEOTIDE SEQUENCE</scope>
    <source>
        <strain evidence="2">ChiBcec21-2208</strain>
    </source>
</reference>
<protein>
    <submittedName>
        <fullName evidence="2">Precorrin-3B C(17)-methyltransferase</fullName>
        <ecNumber evidence="2">2.1.1.131</ecNumber>
    </submittedName>
</protein>
<dbReference type="Gene3D" id="3.40.1010.10">
    <property type="entry name" value="Cobalt-precorrin-4 Transmethylase, Domain 1"/>
    <property type="match status" value="1"/>
</dbReference>
<dbReference type="InterPro" id="IPR051810">
    <property type="entry name" value="Precorrin_MeTrfase"/>
</dbReference>
<proteinExistence type="predicted"/>
<evidence type="ECO:0000313" key="2">
    <source>
        <dbReference type="EMBL" id="HJG27206.1"/>
    </source>
</evidence>
<evidence type="ECO:0000313" key="3">
    <source>
        <dbReference type="Proteomes" id="UP000782880"/>
    </source>
</evidence>
<dbReference type="InterPro" id="IPR014777">
    <property type="entry name" value="4pyrrole_Mease_sub1"/>
</dbReference>
<dbReference type="GO" id="GO:0032259">
    <property type="term" value="P:methylation"/>
    <property type="evidence" value="ECO:0007669"/>
    <property type="project" value="UniProtKB-KW"/>
</dbReference>
<dbReference type="AlphaFoldDB" id="A0A921LM95"/>
<dbReference type="Proteomes" id="UP000782880">
    <property type="component" value="Unassembled WGS sequence"/>
</dbReference>
<gene>
    <name evidence="2" type="ORF">K8V20_00960</name>
</gene>
<dbReference type="GO" id="GO:0030789">
    <property type="term" value="F:precorrin-3B C17-methyltransferase activity"/>
    <property type="evidence" value="ECO:0007669"/>
    <property type="project" value="UniProtKB-EC"/>
</dbReference>
<reference evidence="2" key="2">
    <citation type="submission" date="2021-09" db="EMBL/GenBank/DDBJ databases">
        <authorList>
            <person name="Gilroy R."/>
        </authorList>
    </citation>
    <scope>NUCLEOTIDE SEQUENCE</scope>
    <source>
        <strain evidence="2">ChiBcec21-2208</strain>
    </source>
</reference>
<dbReference type="PANTHER" id="PTHR47036:SF1">
    <property type="entry name" value="COBALT-FACTOR III C(17)-METHYLTRANSFERASE-RELATED"/>
    <property type="match status" value="1"/>
</dbReference>
<sequence>MSGKVFVVGLGPGNESMLTGQARAALAAADVLCGYTVYVELVKPLYPEKEIYTTPMRGEMD</sequence>
<name>A0A921LM95_9FIRM</name>
<dbReference type="InterPro" id="IPR000878">
    <property type="entry name" value="4pyrrol_Mease"/>
</dbReference>
<dbReference type="EMBL" id="DYVE01000031">
    <property type="protein sequence ID" value="HJG27206.1"/>
    <property type="molecule type" value="Genomic_DNA"/>
</dbReference>